<feature type="region of interest" description="Disordered" evidence="1">
    <location>
        <begin position="217"/>
        <end position="367"/>
    </location>
</feature>
<evidence type="ECO:0000313" key="3">
    <source>
        <dbReference type="Proteomes" id="UP000799436"/>
    </source>
</evidence>
<feature type="compositionally biased region" description="Basic and acidic residues" evidence="1">
    <location>
        <begin position="265"/>
        <end position="317"/>
    </location>
</feature>
<dbReference type="EMBL" id="ML995815">
    <property type="protein sequence ID" value="KAF2772397.1"/>
    <property type="molecule type" value="Genomic_DNA"/>
</dbReference>
<dbReference type="AlphaFoldDB" id="A0A6G1LHM8"/>
<proteinExistence type="predicted"/>
<feature type="compositionally biased region" description="Low complexity" evidence="1">
    <location>
        <begin position="22"/>
        <end position="38"/>
    </location>
</feature>
<feature type="compositionally biased region" description="Basic and acidic residues" evidence="1">
    <location>
        <begin position="168"/>
        <end position="182"/>
    </location>
</feature>
<feature type="compositionally biased region" description="Polar residues" evidence="1">
    <location>
        <begin position="52"/>
        <end position="61"/>
    </location>
</feature>
<feature type="region of interest" description="Disordered" evidence="1">
    <location>
        <begin position="1"/>
        <end position="193"/>
    </location>
</feature>
<evidence type="ECO:0000313" key="2">
    <source>
        <dbReference type="EMBL" id="KAF2772397.1"/>
    </source>
</evidence>
<feature type="compositionally biased region" description="Basic and acidic residues" evidence="1">
    <location>
        <begin position="224"/>
        <end position="255"/>
    </location>
</feature>
<dbReference type="OrthoDB" id="2402960at2759"/>
<organism evidence="2 3">
    <name type="scientific">Teratosphaeria nubilosa</name>
    <dbReference type="NCBI Taxonomy" id="161662"/>
    <lineage>
        <taxon>Eukaryota</taxon>
        <taxon>Fungi</taxon>
        <taxon>Dikarya</taxon>
        <taxon>Ascomycota</taxon>
        <taxon>Pezizomycotina</taxon>
        <taxon>Dothideomycetes</taxon>
        <taxon>Dothideomycetidae</taxon>
        <taxon>Mycosphaerellales</taxon>
        <taxon>Teratosphaeriaceae</taxon>
        <taxon>Teratosphaeria</taxon>
    </lineage>
</organism>
<keyword evidence="3" id="KW-1185">Reference proteome</keyword>
<name>A0A6G1LHM8_9PEZI</name>
<sequence>MYASRWAPKPEVPAEEEKSNEPKPTASLSAAAPSFAPADPSPALPPADVSSNDNYFGQTGAAQDDLFDDVVPIDESMRVRSDDDLFSEDFTPVSQPIVEEQALPIAQPPSRSRGDGQRSRPRGRGRGTGGNQWQESEGGSPSLSAAREETAQSMVAEENAPQNAPTGPKKDTVIPVRGDRHATGGVKKPKLTEEELAEKMAQIQIKNAELNAAHARAQADAESFAERETQAKIQAEKRQREERRDRQQMMGEREKNRQRKLRAVGGREWDMEKNSDDFERGGRFDGKGFGRDRADYSDGREYLYQERRGVGERERGRGRGGRGGRVVGRERVPRQDDFPALPAKPDRSLESTDASGKSWAEQVESAT</sequence>
<feature type="compositionally biased region" description="Polar residues" evidence="1">
    <location>
        <begin position="131"/>
        <end position="143"/>
    </location>
</feature>
<dbReference type="Proteomes" id="UP000799436">
    <property type="component" value="Unassembled WGS sequence"/>
</dbReference>
<evidence type="ECO:0000256" key="1">
    <source>
        <dbReference type="SAM" id="MobiDB-lite"/>
    </source>
</evidence>
<reference evidence="2" key="1">
    <citation type="journal article" date="2020" name="Stud. Mycol.">
        <title>101 Dothideomycetes genomes: a test case for predicting lifestyles and emergence of pathogens.</title>
        <authorList>
            <person name="Haridas S."/>
            <person name="Albert R."/>
            <person name="Binder M."/>
            <person name="Bloem J."/>
            <person name="Labutti K."/>
            <person name="Salamov A."/>
            <person name="Andreopoulos B."/>
            <person name="Baker S."/>
            <person name="Barry K."/>
            <person name="Bills G."/>
            <person name="Bluhm B."/>
            <person name="Cannon C."/>
            <person name="Castanera R."/>
            <person name="Culley D."/>
            <person name="Daum C."/>
            <person name="Ezra D."/>
            <person name="Gonzalez J."/>
            <person name="Henrissat B."/>
            <person name="Kuo A."/>
            <person name="Liang C."/>
            <person name="Lipzen A."/>
            <person name="Lutzoni F."/>
            <person name="Magnuson J."/>
            <person name="Mondo S."/>
            <person name="Nolan M."/>
            <person name="Ohm R."/>
            <person name="Pangilinan J."/>
            <person name="Park H.-J."/>
            <person name="Ramirez L."/>
            <person name="Alfaro M."/>
            <person name="Sun H."/>
            <person name="Tritt A."/>
            <person name="Yoshinaga Y."/>
            <person name="Zwiers L.-H."/>
            <person name="Turgeon B."/>
            <person name="Goodwin S."/>
            <person name="Spatafora J."/>
            <person name="Crous P."/>
            <person name="Grigoriev I."/>
        </authorList>
    </citation>
    <scope>NUCLEOTIDE SEQUENCE</scope>
    <source>
        <strain evidence="2">CBS 116005</strain>
    </source>
</reference>
<gene>
    <name evidence="2" type="ORF">EJ03DRAFT_341749</name>
</gene>
<protein>
    <submittedName>
        <fullName evidence="2">Uncharacterized protein</fullName>
    </submittedName>
</protein>
<accession>A0A6G1LHM8</accession>
<feature type="compositionally biased region" description="Basic and acidic residues" evidence="1">
    <location>
        <begin position="327"/>
        <end position="337"/>
    </location>
</feature>